<dbReference type="Pfam" id="PF00582">
    <property type="entry name" value="Usp"/>
    <property type="match status" value="1"/>
</dbReference>
<sequence>MKKRFIILIDFSEYSGNLIRYACDWGRQANVELLLVHQTIVLAPALTDKDSRQQIAQHTNDEALYELKTLAKALIPPTMQVSFSVSESHLEFTLSKLLEEPFDNLIFVGIKGTGLLKKIFLGSVALEVIDSTKNIIVAMPKGIATYSHKKIFVAVTEKYPLNLLALNKFFNFIASENTSITFFYLAKPKEKTKNIEKYLIDLTVLFAGRFNTNFAIYEGSTALADIRKVINNKIDEILIVQKGSRLLTDQLFRKFLINELVYEGQTPLIVLP</sequence>
<dbReference type="InterPro" id="IPR006016">
    <property type="entry name" value="UspA"/>
</dbReference>
<proteinExistence type="predicted"/>
<dbReference type="Proteomes" id="UP001193389">
    <property type="component" value="Chromosome"/>
</dbReference>
<dbReference type="RefSeq" id="WP_318348337.1">
    <property type="nucleotide sequence ID" value="NZ_AP018694.1"/>
</dbReference>
<dbReference type="CDD" id="cd00293">
    <property type="entry name" value="USP-like"/>
    <property type="match status" value="1"/>
</dbReference>
<accession>A0A5K7SEV5</accession>
<protein>
    <recommendedName>
        <fullName evidence="1">UspA domain-containing protein</fullName>
    </recommendedName>
</protein>
<evidence type="ECO:0000313" key="2">
    <source>
        <dbReference type="EMBL" id="BBE20162.1"/>
    </source>
</evidence>
<evidence type="ECO:0000259" key="1">
    <source>
        <dbReference type="Pfam" id="PF00582"/>
    </source>
</evidence>
<evidence type="ECO:0000313" key="3">
    <source>
        <dbReference type="Proteomes" id="UP001193389"/>
    </source>
</evidence>
<dbReference type="Gene3D" id="3.40.50.12370">
    <property type="match status" value="1"/>
</dbReference>
<dbReference type="SUPFAM" id="SSF52402">
    <property type="entry name" value="Adenine nucleotide alpha hydrolases-like"/>
    <property type="match status" value="1"/>
</dbReference>
<keyword evidence="3" id="KW-1185">Reference proteome</keyword>
<feature type="domain" description="UspA" evidence="1">
    <location>
        <begin position="3"/>
        <end position="132"/>
    </location>
</feature>
<dbReference type="AlphaFoldDB" id="A0A5K7SEV5"/>
<dbReference type="KEGG" id="anf:AQPE_4353"/>
<organism evidence="2 3">
    <name type="scientific">Aquipluma nitroreducens</name>
    <dbReference type="NCBI Taxonomy" id="2010828"/>
    <lineage>
        <taxon>Bacteria</taxon>
        <taxon>Pseudomonadati</taxon>
        <taxon>Bacteroidota</taxon>
        <taxon>Bacteroidia</taxon>
        <taxon>Marinilabiliales</taxon>
        <taxon>Prolixibacteraceae</taxon>
        <taxon>Aquipluma</taxon>
    </lineage>
</organism>
<gene>
    <name evidence="2" type="ORF">AQPE_4353</name>
</gene>
<reference evidence="2" key="1">
    <citation type="journal article" date="2020" name="Int. J. Syst. Evol. Microbiol.">
        <title>Aquipluma nitroreducens gen. nov. sp. nov., a novel facultatively anaerobic bacterium isolated from a freshwater lake.</title>
        <authorList>
            <person name="Watanabe M."/>
            <person name="Kojima H."/>
            <person name="Fukui M."/>
        </authorList>
    </citation>
    <scope>NUCLEOTIDE SEQUENCE</scope>
    <source>
        <strain evidence="2">MeG22</strain>
    </source>
</reference>
<dbReference type="EMBL" id="AP018694">
    <property type="protein sequence ID" value="BBE20162.1"/>
    <property type="molecule type" value="Genomic_DNA"/>
</dbReference>
<name>A0A5K7SEV5_9BACT</name>